<dbReference type="Gene3D" id="3.40.190.10">
    <property type="entry name" value="Periplasmic binding protein-like II"/>
    <property type="match status" value="1"/>
</dbReference>
<name>A0A1W2AX26_9FIRM</name>
<evidence type="ECO:0000313" key="5">
    <source>
        <dbReference type="Proteomes" id="UP000192790"/>
    </source>
</evidence>
<dbReference type="Proteomes" id="UP000192790">
    <property type="component" value="Unassembled WGS sequence"/>
</dbReference>
<organism evidence="4 5">
    <name type="scientific">Papillibacter cinnamivorans DSM 12816</name>
    <dbReference type="NCBI Taxonomy" id="1122930"/>
    <lineage>
        <taxon>Bacteria</taxon>
        <taxon>Bacillati</taxon>
        <taxon>Bacillota</taxon>
        <taxon>Clostridia</taxon>
        <taxon>Eubacteriales</taxon>
        <taxon>Oscillospiraceae</taxon>
        <taxon>Papillibacter</taxon>
    </lineage>
</organism>
<dbReference type="STRING" id="1122930.SAMN02745168_1984"/>
<dbReference type="PANTHER" id="PTHR30290:SF38">
    <property type="entry name" value="D,D-DIPEPTIDE-BINDING PERIPLASMIC PROTEIN DDPA-RELATED"/>
    <property type="match status" value="1"/>
</dbReference>
<sequence>MKKNYRFLALALSLVLCIGLLAGCSGGSASTTATPAPTEATLADTLIFAQGADPRGLDPAMVDDGESSKVIVNIYEGLLKYAKDSTALEPCLAESWDVSDDGLVYTFHLRQGVKFHDGTDFNAEAVKVNVERQMQGNATTDMTYADFVYGYVTKVDVIDDYTVAITLKDVCTPFLYNLAMSMAAPMVSPKALEEYNGNLNENPVGTGPYKFVRWDKEQDIVLVRNDDYWGDKAVTENVIFRIIKDNSARVVALNNGEVDMIDGIDATVVDEITAAGNIVDQPDGMNINYMAYNTTSDIFKDAATRKAFSQAVNVPELVQSLYQGYASPADTILPSFVPGFSADIKQVSYDPDAAKTALAAAGVTKVHMISYSNPRPYNTATGQVLAEAIQGYLAKVGVDCTIDVFDWTTYKEKVKAGDYDICFYGWTGDNGDPDNFMSLLSDKDPAMNVARYDNAAYNDLIAQGKAAPEGADRDAIYKQLEQIQVDENPWLLISHSKLLSAYSPKVQGYYYHVTGNIFLSQMSKTN</sequence>
<dbReference type="PANTHER" id="PTHR30290">
    <property type="entry name" value="PERIPLASMIC BINDING COMPONENT OF ABC TRANSPORTER"/>
    <property type="match status" value="1"/>
</dbReference>
<dbReference type="PROSITE" id="PS51257">
    <property type="entry name" value="PROKAR_LIPOPROTEIN"/>
    <property type="match status" value="1"/>
</dbReference>
<dbReference type="GO" id="GO:1904680">
    <property type="term" value="F:peptide transmembrane transporter activity"/>
    <property type="evidence" value="ECO:0007669"/>
    <property type="project" value="TreeGrafter"/>
</dbReference>
<feature type="domain" description="Solute-binding protein family 5" evidence="3">
    <location>
        <begin position="88"/>
        <end position="445"/>
    </location>
</feature>
<dbReference type="Gene3D" id="3.10.105.10">
    <property type="entry name" value="Dipeptide-binding Protein, Domain 3"/>
    <property type="match status" value="1"/>
</dbReference>
<dbReference type="InterPro" id="IPR000914">
    <property type="entry name" value="SBP_5_dom"/>
</dbReference>
<feature type="chain" id="PRO_5038610869" evidence="2">
    <location>
        <begin position="23"/>
        <end position="526"/>
    </location>
</feature>
<evidence type="ECO:0000256" key="2">
    <source>
        <dbReference type="SAM" id="SignalP"/>
    </source>
</evidence>
<dbReference type="RefSeq" id="WP_084234655.1">
    <property type="nucleotide sequence ID" value="NZ_FWXW01000004.1"/>
</dbReference>
<dbReference type="AlphaFoldDB" id="A0A1W2AX26"/>
<evidence type="ECO:0000313" key="4">
    <source>
        <dbReference type="EMBL" id="SMC64738.1"/>
    </source>
</evidence>
<keyword evidence="5" id="KW-1185">Reference proteome</keyword>
<dbReference type="GO" id="GO:0042597">
    <property type="term" value="C:periplasmic space"/>
    <property type="evidence" value="ECO:0007669"/>
    <property type="project" value="UniProtKB-ARBA"/>
</dbReference>
<dbReference type="Pfam" id="PF00496">
    <property type="entry name" value="SBP_bac_5"/>
    <property type="match status" value="1"/>
</dbReference>
<evidence type="ECO:0000256" key="1">
    <source>
        <dbReference type="ARBA" id="ARBA00022729"/>
    </source>
</evidence>
<dbReference type="GO" id="GO:0043190">
    <property type="term" value="C:ATP-binding cassette (ABC) transporter complex"/>
    <property type="evidence" value="ECO:0007669"/>
    <property type="project" value="InterPro"/>
</dbReference>
<protein>
    <submittedName>
        <fullName evidence="4">Peptide/nickel transport system substrate-binding protein</fullName>
    </submittedName>
</protein>
<dbReference type="SUPFAM" id="SSF53850">
    <property type="entry name" value="Periplasmic binding protein-like II"/>
    <property type="match status" value="1"/>
</dbReference>
<dbReference type="InterPro" id="IPR030678">
    <property type="entry name" value="Peptide/Ni-bd"/>
</dbReference>
<dbReference type="CDD" id="cd08493">
    <property type="entry name" value="PBP2_DppA_like"/>
    <property type="match status" value="1"/>
</dbReference>
<evidence type="ECO:0000259" key="3">
    <source>
        <dbReference type="Pfam" id="PF00496"/>
    </source>
</evidence>
<dbReference type="InterPro" id="IPR039424">
    <property type="entry name" value="SBP_5"/>
</dbReference>
<dbReference type="GO" id="GO:0015833">
    <property type="term" value="P:peptide transport"/>
    <property type="evidence" value="ECO:0007669"/>
    <property type="project" value="TreeGrafter"/>
</dbReference>
<feature type="signal peptide" evidence="2">
    <location>
        <begin position="1"/>
        <end position="22"/>
    </location>
</feature>
<dbReference type="OrthoDB" id="239741at2"/>
<reference evidence="4 5" key="1">
    <citation type="submission" date="2017-04" db="EMBL/GenBank/DDBJ databases">
        <authorList>
            <person name="Afonso C.L."/>
            <person name="Miller P.J."/>
            <person name="Scott M.A."/>
            <person name="Spackman E."/>
            <person name="Goraichik I."/>
            <person name="Dimitrov K.M."/>
            <person name="Suarez D.L."/>
            <person name="Swayne D.E."/>
        </authorList>
    </citation>
    <scope>NUCLEOTIDE SEQUENCE [LARGE SCALE GENOMIC DNA]</scope>
    <source>
        <strain evidence="4 5">DSM 12816</strain>
    </source>
</reference>
<gene>
    <name evidence="4" type="ORF">SAMN02745168_1984</name>
</gene>
<dbReference type="PIRSF" id="PIRSF002741">
    <property type="entry name" value="MppA"/>
    <property type="match status" value="1"/>
</dbReference>
<dbReference type="Gene3D" id="3.90.76.10">
    <property type="entry name" value="Dipeptide-binding Protein, Domain 1"/>
    <property type="match status" value="1"/>
</dbReference>
<proteinExistence type="predicted"/>
<accession>A0A1W2AX26</accession>
<dbReference type="EMBL" id="FWXW01000004">
    <property type="protein sequence ID" value="SMC64738.1"/>
    <property type="molecule type" value="Genomic_DNA"/>
</dbReference>
<keyword evidence="1 2" id="KW-0732">Signal</keyword>